<evidence type="ECO:0000313" key="2">
    <source>
        <dbReference type="EMBL" id="BDA78984.1"/>
    </source>
</evidence>
<feature type="domain" description="Haem-binding" evidence="1">
    <location>
        <begin position="9"/>
        <end position="138"/>
    </location>
</feature>
<reference evidence="2 3" key="1">
    <citation type="submission" date="2021-08" db="EMBL/GenBank/DDBJ databases">
        <title>Complete genome sequence of Leptospira kobayashii strain E30.</title>
        <authorList>
            <person name="Nakao R."/>
            <person name="Nakamura S."/>
            <person name="Masuzawa T."/>
            <person name="Koizumi N."/>
        </authorList>
    </citation>
    <scope>NUCLEOTIDE SEQUENCE [LARGE SCALE GENOMIC DNA]</scope>
    <source>
        <strain evidence="2 3">E30</strain>
    </source>
</reference>
<evidence type="ECO:0000313" key="3">
    <source>
        <dbReference type="Proteomes" id="UP000245263"/>
    </source>
</evidence>
<evidence type="ECO:0000259" key="1">
    <source>
        <dbReference type="SMART" id="SM01235"/>
    </source>
</evidence>
<name>A0ABN6KF43_9LEPT</name>
<sequence length="146" mass="17277">MKRVAYLFLILLVLVQFIPVERENPEESAPIRVDSKLNSILERSCYDCHSHKTKWPIYSYVFPLSYFVSNHVREGREELNFSEWEKLSLDKKIKKADSILEAIEEDEMPLKSYTWIHRDAVIGEEDIKILKDWISALEEESEKESL</sequence>
<protein>
    <submittedName>
        <fullName evidence="2">Heme-binding protein</fullName>
    </submittedName>
</protein>
<accession>A0ABN6KF43</accession>
<dbReference type="Proteomes" id="UP000245263">
    <property type="component" value="Chromosome 1"/>
</dbReference>
<dbReference type="SMART" id="SM01235">
    <property type="entry name" value="Haem_bd"/>
    <property type="match status" value="1"/>
</dbReference>
<dbReference type="InterPro" id="IPR025992">
    <property type="entry name" value="Haem-bd"/>
</dbReference>
<keyword evidence="3" id="KW-1185">Reference proteome</keyword>
<gene>
    <name evidence="2" type="ORF">LPTSP3_g19140</name>
</gene>
<organism evidence="2 3">
    <name type="scientific">Leptospira kobayashii</name>
    <dbReference type="NCBI Taxonomy" id="1917830"/>
    <lineage>
        <taxon>Bacteria</taxon>
        <taxon>Pseudomonadati</taxon>
        <taxon>Spirochaetota</taxon>
        <taxon>Spirochaetia</taxon>
        <taxon>Leptospirales</taxon>
        <taxon>Leptospiraceae</taxon>
        <taxon>Leptospira</taxon>
    </lineage>
</organism>
<dbReference type="RefSeq" id="WP_109019929.1">
    <property type="nucleotide sequence ID" value="NZ_AP025028.1"/>
</dbReference>
<dbReference type="EMBL" id="AP025028">
    <property type="protein sequence ID" value="BDA78984.1"/>
    <property type="molecule type" value="Genomic_DNA"/>
</dbReference>
<proteinExistence type="predicted"/>
<dbReference type="Pfam" id="PF14376">
    <property type="entry name" value="Haem_bd"/>
    <property type="match status" value="1"/>
</dbReference>